<sequence length="843" mass="92223">MSAIDRVVDYMSGLPQGAEHANTYATEFADRVKRGDVRVVDGVEEEKKMLSKGEKEILGRLNCQVKFTRKDFAIGVNLGVAVSAEKKPFVRREKQIELDFLGSHEWALDPAKSDALYSAKESTVHLIDQEQRRTIMSKCPDLSGEDAGGIFAASVHERISVPTDLRHLMMKMYLILQDYNLGVTSKSESVDHADLVYNLTENIPPADRMRAVTEHRIVVDADGFTPTERGLLCLAGQEYPSTWYTVDNMYTKCNMEADDLIMVSSGNFTVDTSMVWGSPDRLYQMIWTIAAKLNSVEALISAFENMRGKCKMMADIVKYVPDRNRVNSMVPLSYSMDTAFGSDISRFSVTNAPGFFSSSMSLVSDLLYGMTFEAAATCVAESIGACGKLLSSSTPSTNKTINGIMRDYGLQHTSSEDNILLRNWDIMAGRPMTWDFGPVLKDYVLGLSAMIVNGADLVLPQILHAIPSLTAVNTAYGLSRGWRGPKGVLSSKKDRADDSDGLAAFAWIMGERRVRPPVFFNRVGKKAVGLGQAEFRLQAEADGDFGIGQVSFWISDSLGGRVDENEEVAGSLYRTEYAGTTCSMVFNASAEKWVLQALRAPPGRQSVRGEKPPPNQAEALKVEVPHEVVQPLPWGGATPKQRSNPFKDIGALAHATKIVPSHNAKHARVNSNGGAYVMPYELEGNMSTDLLPSKRSEIAEGDVLKFGIIAVPGDGQCGVHAIVEDLKAHGRLASSDVKKVETLAADMLSTKSFHDAQEMAALVQHMGFNMDLIDRDTKRVTRYGTHEDSHTVTVVKSGNHFDAGVVGGGATEMDVARVDQQIINSADYVEQMKGFANLFAEAS</sequence>
<organism evidence="1">
    <name type="scientific">Erysiphe necator associated chryso-like virus 2</name>
    <dbReference type="NCBI Taxonomy" id="2744808"/>
    <lineage>
        <taxon>Viruses</taxon>
        <taxon>Riboviria</taxon>
        <taxon>Orthornavirae</taxon>
        <taxon>Duplornaviricota</taxon>
        <taxon>Chrymotiviricetes</taxon>
        <taxon>Ghabrivirales</taxon>
        <taxon>Alphatotivirineae</taxon>
        <taxon>Chrysoviridae</taxon>
    </lineage>
</organism>
<dbReference type="GO" id="GO:0006508">
    <property type="term" value="P:proteolysis"/>
    <property type="evidence" value="ECO:0007669"/>
    <property type="project" value="UniProtKB-KW"/>
</dbReference>
<protein>
    <submittedName>
        <fullName evidence="1">Putative protease</fullName>
    </submittedName>
</protein>
<evidence type="ECO:0000313" key="1">
    <source>
        <dbReference type="EMBL" id="QKS69540.1"/>
    </source>
</evidence>
<keyword evidence="1" id="KW-0378">Hydrolase</keyword>
<proteinExistence type="predicted"/>
<keyword evidence="1" id="KW-0645">Protease</keyword>
<dbReference type="EMBL" id="MN630185">
    <property type="protein sequence ID" value="QKS69540.1"/>
    <property type="molecule type" value="Genomic_RNA"/>
</dbReference>
<name>A0A8E3YYS2_9VIRU</name>
<accession>A0A8E3YYS2</accession>
<dbReference type="GO" id="GO:0008233">
    <property type="term" value="F:peptidase activity"/>
    <property type="evidence" value="ECO:0007669"/>
    <property type="project" value="UniProtKB-KW"/>
</dbReference>
<reference evidence="1" key="1">
    <citation type="submission" date="2019-10" db="EMBL/GenBank/DDBJ databases">
        <title>The miscellaneous mycovirome associated to the plant pathogenic fungus Erysiphe necator.</title>
        <authorList>
            <person name="Rodriguez-Romero J."/>
            <person name="Chiapello M."/>
            <person name="Cordoba L."/>
            <person name="Turina M."/>
            <person name="Ayllon M.A."/>
        </authorList>
    </citation>
    <scope>NUCLEOTIDE SEQUENCE</scope>
    <source>
        <strain evidence="1">PMS5_121</strain>
    </source>
</reference>